<organism evidence="1">
    <name type="scientific">Rhizophora mucronata</name>
    <name type="common">Asiatic mangrove</name>
    <dbReference type="NCBI Taxonomy" id="61149"/>
    <lineage>
        <taxon>Eukaryota</taxon>
        <taxon>Viridiplantae</taxon>
        <taxon>Streptophyta</taxon>
        <taxon>Embryophyta</taxon>
        <taxon>Tracheophyta</taxon>
        <taxon>Spermatophyta</taxon>
        <taxon>Magnoliopsida</taxon>
        <taxon>eudicotyledons</taxon>
        <taxon>Gunneridae</taxon>
        <taxon>Pentapetalae</taxon>
        <taxon>rosids</taxon>
        <taxon>fabids</taxon>
        <taxon>Malpighiales</taxon>
        <taxon>Rhizophoraceae</taxon>
        <taxon>Rhizophora</taxon>
    </lineage>
</organism>
<protein>
    <submittedName>
        <fullName evidence="1">Uncharacterized protein</fullName>
    </submittedName>
</protein>
<name>A0A2P2N225_RHIMU</name>
<dbReference type="AlphaFoldDB" id="A0A2P2N225"/>
<proteinExistence type="predicted"/>
<accession>A0A2P2N225</accession>
<reference evidence="1" key="1">
    <citation type="submission" date="2018-02" db="EMBL/GenBank/DDBJ databases">
        <title>Rhizophora mucronata_Transcriptome.</title>
        <authorList>
            <person name="Meera S.P."/>
            <person name="Sreeshan A."/>
            <person name="Augustine A."/>
        </authorList>
    </citation>
    <scope>NUCLEOTIDE SEQUENCE</scope>
    <source>
        <tissue evidence="1">Leaf</tissue>
    </source>
</reference>
<sequence>MLIQLTTPAKVSKDHMQDEFKQKLHRCKTETNLVF</sequence>
<dbReference type="EMBL" id="GGEC01056055">
    <property type="protein sequence ID" value="MBX36539.1"/>
    <property type="molecule type" value="Transcribed_RNA"/>
</dbReference>
<evidence type="ECO:0000313" key="1">
    <source>
        <dbReference type="EMBL" id="MBX36539.1"/>
    </source>
</evidence>